<sequence length="86" mass="9622">METLSPWPILSAKYLSPNMIPQTQSLVVQSGDYGPSVLALSNVHSDMGMDGLPVSHSSRFYKSYKLFGILRSAEFLSRRYLESSYS</sequence>
<evidence type="ECO:0000313" key="1">
    <source>
        <dbReference type="EMBL" id="KAF6172216.1"/>
    </source>
</evidence>
<dbReference type="Proteomes" id="UP000541444">
    <property type="component" value="Unassembled WGS sequence"/>
</dbReference>
<proteinExistence type="predicted"/>
<keyword evidence="2" id="KW-1185">Reference proteome</keyword>
<evidence type="ECO:0000313" key="2">
    <source>
        <dbReference type="Proteomes" id="UP000541444"/>
    </source>
</evidence>
<name>A0A7J7NYE1_9MAGN</name>
<dbReference type="EMBL" id="JACGCM010000440">
    <property type="protein sequence ID" value="KAF6172216.1"/>
    <property type="molecule type" value="Genomic_DNA"/>
</dbReference>
<protein>
    <submittedName>
        <fullName evidence="1">Uncharacterized protein</fullName>
    </submittedName>
</protein>
<accession>A0A7J7NYE1</accession>
<comment type="caution">
    <text evidence="1">The sequence shown here is derived from an EMBL/GenBank/DDBJ whole genome shotgun (WGS) entry which is preliminary data.</text>
</comment>
<dbReference type="AlphaFoldDB" id="A0A7J7NYE1"/>
<reference evidence="1 2" key="1">
    <citation type="journal article" date="2020" name="IScience">
        <title>Genome Sequencing of the Endangered Kingdonia uniflora (Circaeasteraceae, Ranunculales) Reveals Potential Mechanisms of Evolutionary Specialization.</title>
        <authorList>
            <person name="Sun Y."/>
            <person name="Deng T."/>
            <person name="Zhang A."/>
            <person name="Moore M.J."/>
            <person name="Landis J.B."/>
            <person name="Lin N."/>
            <person name="Zhang H."/>
            <person name="Zhang X."/>
            <person name="Huang J."/>
            <person name="Zhang X."/>
            <person name="Sun H."/>
            <person name="Wang H."/>
        </authorList>
    </citation>
    <scope>NUCLEOTIDE SEQUENCE [LARGE SCALE GENOMIC DNA]</scope>
    <source>
        <strain evidence="1">TB1705</strain>
        <tissue evidence="1">Leaf</tissue>
    </source>
</reference>
<organism evidence="1 2">
    <name type="scientific">Kingdonia uniflora</name>
    <dbReference type="NCBI Taxonomy" id="39325"/>
    <lineage>
        <taxon>Eukaryota</taxon>
        <taxon>Viridiplantae</taxon>
        <taxon>Streptophyta</taxon>
        <taxon>Embryophyta</taxon>
        <taxon>Tracheophyta</taxon>
        <taxon>Spermatophyta</taxon>
        <taxon>Magnoliopsida</taxon>
        <taxon>Ranunculales</taxon>
        <taxon>Circaeasteraceae</taxon>
        <taxon>Kingdonia</taxon>
    </lineage>
</organism>
<gene>
    <name evidence="1" type="ORF">GIB67_024838</name>
</gene>